<dbReference type="PANTHER" id="PTHR30576">
    <property type="entry name" value="COLANIC BIOSYNTHESIS UDP-GLUCOSE LIPID CARRIER TRANSFERASE"/>
    <property type="match status" value="1"/>
</dbReference>
<evidence type="ECO:0000256" key="2">
    <source>
        <dbReference type="ARBA" id="ARBA00006464"/>
    </source>
</evidence>
<keyword evidence="4 7" id="KW-0812">Transmembrane</keyword>
<dbReference type="PANTHER" id="PTHR30576:SF21">
    <property type="entry name" value="UDP-GLUCOSE:UNDECAPRENYL-PHOSPHATE GLUCOSE-1-PHOSPHATE TRANSFERASE"/>
    <property type="match status" value="1"/>
</dbReference>
<dbReference type="STRING" id="247523.B0W48_18545"/>
<gene>
    <name evidence="9" type="ORF">B0W48_18545</name>
</gene>
<dbReference type="KEGG" id="paln:B0W48_18545"/>
<evidence type="ECO:0000256" key="4">
    <source>
        <dbReference type="ARBA" id="ARBA00022692"/>
    </source>
</evidence>
<comment type="similarity">
    <text evidence="2">Belongs to the bacterial sugar transferase family.</text>
</comment>
<dbReference type="GO" id="GO:0009242">
    <property type="term" value="P:colanic acid biosynthetic process"/>
    <property type="evidence" value="ECO:0007669"/>
    <property type="project" value="TreeGrafter"/>
</dbReference>
<dbReference type="AlphaFoldDB" id="A0A1Q2H2N1"/>
<comment type="subcellular location">
    <subcellularLocation>
        <location evidence="1">Membrane</location>
        <topology evidence="1">Multi-pass membrane protein</topology>
    </subcellularLocation>
</comment>
<dbReference type="GO" id="GO:0089702">
    <property type="term" value="F:undecaprenyl-phosphate glucose phosphotransferase activity"/>
    <property type="evidence" value="ECO:0007669"/>
    <property type="project" value="TreeGrafter"/>
</dbReference>
<dbReference type="InterPro" id="IPR017475">
    <property type="entry name" value="EPS_sugar_tfrase"/>
</dbReference>
<dbReference type="SUPFAM" id="SSF51735">
    <property type="entry name" value="NAD(P)-binding Rossmann-fold domains"/>
    <property type="match status" value="1"/>
</dbReference>
<reference evidence="9 10" key="1">
    <citation type="submission" date="2017-02" db="EMBL/GenBank/DDBJ databases">
        <title>Complete genome sequence of the cold-active Pseudoalteromonas aliena strain EH1 isolated from Arctic seawater.</title>
        <authorList>
            <person name="Kim E."/>
            <person name="Heo E."/>
            <person name="Kim H."/>
            <person name="Kim D."/>
        </authorList>
    </citation>
    <scope>NUCLEOTIDE SEQUENCE [LARGE SCALE GENOMIC DNA]</scope>
    <source>
        <strain evidence="9 10">EH1</strain>
    </source>
</reference>
<evidence type="ECO:0000313" key="10">
    <source>
        <dbReference type="Proteomes" id="UP000188243"/>
    </source>
</evidence>
<sequence>MTSSRTFKPSGSSDANFYRLFDIFALFLAFQCAALMYGFQLSPFYIISVLCVALSFLYSAELFATYRSWRAGKFKTMVMCAWASLLIAFAVLFFISFIFKFTDSLSRLGLGIWFLLSFTFLYAWRLAVHLYKRNRRKLGLNLRNVAIVGATESAAYLHEEIIKNEELGFKFLGFFDDRKPERLFSKLASHDVEGAIQQAVDAAREGKIDILYIALPLKAERRIADILLQLGDTTVDVHVIPDFLLSNLIHARIEHVGAVDTLSVFESPCIGAHEFIKRTEDVVVSAIILTLITPVLLAIAAAIKLTSKGPIIFKQDRYGLDGRKIKVWKFRSMTVTENSDVVTQATKNDVRITKLGAFLRRTSLDELPQFINVIKGDMSIVGPRPHAVAHNEEYRKKVEFYMFRHKTKPGITGWAQINGWRGETDTLDKMTKRVEFDLHYIKHWSLWFDIKIIFMTIFKGFKNENAY</sequence>
<dbReference type="Gene3D" id="3.40.50.720">
    <property type="entry name" value="NAD(P)-binding Rossmann-like Domain"/>
    <property type="match status" value="1"/>
</dbReference>
<accession>A0A1Q2H2N1</accession>
<dbReference type="RefSeq" id="WP_077538236.1">
    <property type="nucleotide sequence ID" value="NZ_CANLYY010000009.1"/>
</dbReference>
<feature type="transmembrane region" description="Helical" evidence="7">
    <location>
        <begin position="282"/>
        <end position="303"/>
    </location>
</feature>
<dbReference type="InterPro" id="IPR003362">
    <property type="entry name" value="Bact_transf"/>
</dbReference>
<evidence type="ECO:0000256" key="5">
    <source>
        <dbReference type="ARBA" id="ARBA00022989"/>
    </source>
</evidence>
<feature type="transmembrane region" description="Helical" evidence="7">
    <location>
        <begin position="45"/>
        <end position="64"/>
    </location>
</feature>
<dbReference type="InterPro" id="IPR036291">
    <property type="entry name" value="NAD(P)-bd_dom_sf"/>
</dbReference>
<evidence type="ECO:0000313" key="9">
    <source>
        <dbReference type="EMBL" id="AQQ01602.1"/>
    </source>
</evidence>
<dbReference type="EMBL" id="CP019628">
    <property type="protein sequence ID" value="AQQ01602.1"/>
    <property type="molecule type" value="Genomic_DNA"/>
</dbReference>
<organism evidence="9 10">
    <name type="scientific">Pseudoalteromonas aliena</name>
    <dbReference type="NCBI Taxonomy" id="247523"/>
    <lineage>
        <taxon>Bacteria</taxon>
        <taxon>Pseudomonadati</taxon>
        <taxon>Pseudomonadota</taxon>
        <taxon>Gammaproteobacteria</taxon>
        <taxon>Alteromonadales</taxon>
        <taxon>Pseudoalteromonadaceae</taxon>
        <taxon>Pseudoalteromonas</taxon>
    </lineage>
</organism>
<proteinExistence type="inferred from homology"/>
<name>A0A1Q2H2N1_9GAMM</name>
<evidence type="ECO:0000256" key="7">
    <source>
        <dbReference type="SAM" id="Phobius"/>
    </source>
</evidence>
<evidence type="ECO:0000259" key="8">
    <source>
        <dbReference type="Pfam" id="PF02397"/>
    </source>
</evidence>
<dbReference type="NCBIfam" id="TIGR03023">
    <property type="entry name" value="WcaJ_sugtrans"/>
    <property type="match status" value="1"/>
</dbReference>
<dbReference type="InterPro" id="IPR017473">
    <property type="entry name" value="Undecaprenyl-P_gluc_Ptfrase"/>
</dbReference>
<protein>
    <submittedName>
        <fullName evidence="9">Undecaprenyl-phosphate glucose phosphotransferase</fullName>
    </submittedName>
</protein>
<dbReference type="Pfam" id="PF02397">
    <property type="entry name" value="Bac_transf"/>
    <property type="match status" value="1"/>
</dbReference>
<feature type="transmembrane region" description="Helical" evidence="7">
    <location>
        <begin position="110"/>
        <end position="128"/>
    </location>
</feature>
<feature type="transmembrane region" description="Helical" evidence="7">
    <location>
        <begin position="76"/>
        <end position="98"/>
    </location>
</feature>
<dbReference type="NCBIfam" id="TIGR03025">
    <property type="entry name" value="EPS_sugtrans"/>
    <property type="match status" value="1"/>
</dbReference>
<dbReference type="Proteomes" id="UP000188243">
    <property type="component" value="Chromosome"/>
</dbReference>
<feature type="transmembrane region" description="Helical" evidence="7">
    <location>
        <begin position="20"/>
        <end position="39"/>
    </location>
</feature>
<evidence type="ECO:0000256" key="3">
    <source>
        <dbReference type="ARBA" id="ARBA00022679"/>
    </source>
</evidence>
<dbReference type="GO" id="GO:0016020">
    <property type="term" value="C:membrane"/>
    <property type="evidence" value="ECO:0007669"/>
    <property type="project" value="UniProtKB-SubCell"/>
</dbReference>
<dbReference type="Pfam" id="PF13727">
    <property type="entry name" value="CoA_binding_3"/>
    <property type="match status" value="1"/>
</dbReference>
<evidence type="ECO:0000256" key="6">
    <source>
        <dbReference type="ARBA" id="ARBA00023136"/>
    </source>
</evidence>
<keyword evidence="6 7" id="KW-0472">Membrane</keyword>
<feature type="domain" description="Bacterial sugar transferase" evidence="8">
    <location>
        <begin position="277"/>
        <end position="461"/>
    </location>
</feature>
<evidence type="ECO:0000256" key="1">
    <source>
        <dbReference type="ARBA" id="ARBA00004141"/>
    </source>
</evidence>
<keyword evidence="3 9" id="KW-0808">Transferase</keyword>
<keyword evidence="5 7" id="KW-1133">Transmembrane helix</keyword>